<reference evidence="2 3" key="1">
    <citation type="journal article" date="2016" name="Virology">
        <title>The genomic content and context of auxiliary metabolic genes in marine cyanomyoviruses.</title>
        <authorList>
            <person name="Crummett L.T."/>
            <person name="Puxty R.J."/>
            <person name="Weihe C."/>
            <person name="Marston M.F."/>
            <person name="Martiny J.B."/>
        </authorList>
    </citation>
    <scope>NUCLEOTIDE SEQUENCE [LARGE SCALE GENOMIC DNA]</scope>
    <source>
        <strain evidence="2">0910SB42</strain>
    </source>
</reference>
<protein>
    <submittedName>
        <fullName evidence="2">Baseplate tail tube cap</fullName>
    </submittedName>
</protein>
<dbReference type="EMBL" id="KU686213">
    <property type="protein sequence ID" value="AOV62195.1"/>
    <property type="molecule type" value="Genomic_DNA"/>
</dbReference>
<evidence type="ECO:0000313" key="2">
    <source>
        <dbReference type="EMBL" id="AOV62195.1"/>
    </source>
</evidence>
<dbReference type="Proteomes" id="UP000226384">
    <property type="component" value="Segment"/>
</dbReference>
<sequence>MAKSSPKPSLQYPTNIANGNNDYFHLQIFEYKPLGLGGGGDNIFDVPSSQAQRPKVDKETSGDNQSYLGQIILPMPDNIGDNNSVSWDTDTLNSLTIAGAGTLSDAISKLNLNNPDPGGALDTVKDSASKFLDALKDIDVRGSLKNALITSAITGGNVDPNSIISRTTGQVLNPNLELLFKGVILRQFNYSFTLTPRTSEEGTQIKGIINTLKKRMSAKNTTGAAAGIFIKAPDVFQPRFMQGQKPHPFLYSIRQCALVSMNVNYDGAGIYATYGDGTPVKMSLQMSFRELSPLYSEDYKDGLPGPDEGVGF</sequence>
<feature type="region of interest" description="Disordered" evidence="1">
    <location>
        <begin position="43"/>
        <end position="63"/>
    </location>
</feature>
<evidence type="ECO:0000256" key="1">
    <source>
        <dbReference type="SAM" id="MobiDB-lite"/>
    </source>
</evidence>
<gene>
    <name evidence="2" type="ORF">S420910_005</name>
</gene>
<proteinExistence type="predicted"/>
<accession>A0A1D8KU58</accession>
<organism evidence="2 3">
    <name type="scientific">Synechococcus phage S-CAM7</name>
    <dbReference type="NCBI Taxonomy" id="1883368"/>
    <lineage>
        <taxon>Viruses</taxon>
        <taxon>Duplodnaviria</taxon>
        <taxon>Heunggongvirae</taxon>
        <taxon>Uroviricota</taxon>
        <taxon>Caudoviricetes</taxon>
        <taxon>Pantevenvirales</taxon>
        <taxon>Kyanoviridae</taxon>
        <taxon>Mazuvirus</taxon>
        <taxon>Mazuvirus scam7</taxon>
    </lineage>
</organism>
<evidence type="ECO:0000313" key="3">
    <source>
        <dbReference type="Proteomes" id="UP000226384"/>
    </source>
</evidence>
<name>A0A1D8KU58_9CAUD</name>